<protein>
    <recommendedName>
        <fullName evidence="2">Integrase catalytic domain-containing protein</fullName>
    </recommendedName>
</protein>
<name>A0A0G4ICA5_9ALVE</name>
<feature type="compositionally biased region" description="Basic and acidic residues" evidence="1">
    <location>
        <begin position="223"/>
        <end position="237"/>
    </location>
</feature>
<dbReference type="Pfam" id="PF07727">
    <property type="entry name" value="RVT_2"/>
    <property type="match status" value="1"/>
</dbReference>
<dbReference type="PhylomeDB" id="A0A0G4ICA5"/>
<dbReference type="GO" id="GO:0015074">
    <property type="term" value="P:DNA integration"/>
    <property type="evidence" value="ECO:0007669"/>
    <property type="project" value="InterPro"/>
</dbReference>
<feature type="region of interest" description="Disordered" evidence="1">
    <location>
        <begin position="273"/>
        <end position="292"/>
    </location>
</feature>
<dbReference type="VEuPathDB" id="CryptoDB:Cvel_2227"/>
<feature type="compositionally biased region" description="Low complexity" evidence="1">
    <location>
        <begin position="101"/>
        <end position="115"/>
    </location>
</feature>
<dbReference type="InterPro" id="IPR012337">
    <property type="entry name" value="RNaseH-like_sf"/>
</dbReference>
<feature type="domain" description="Integrase catalytic" evidence="2">
    <location>
        <begin position="1"/>
        <end position="124"/>
    </location>
</feature>
<evidence type="ECO:0000313" key="3">
    <source>
        <dbReference type="EMBL" id="CEM54691.1"/>
    </source>
</evidence>
<feature type="region of interest" description="Disordered" evidence="1">
    <location>
        <begin position="92"/>
        <end position="130"/>
    </location>
</feature>
<dbReference type="InterPro" id="IPR013103">
    <property type="entry name" value="RVT_2"/>
</dbReference>
<dbReference type="PROSITE" id="PS50994">
    <property type="entry name" value="INTEGRASE"/>
    <property type="match status" value="1"/>
</dbReference>
<organism evidence="3">
    <name type="scientific">Chromera velia CCMP2878</name>
    <dbReference type="NCBI Taxonomy" id="1169474"/>
    <lineage>
        <taxon>Eukaryota</taxon>
        <taxon>Sar</taxon>
        <taxon>Alveolata</taxon>
        <taxon>Colpodellida</taxon>
        <taxon>Chromeraceae</taxon>
        <taxon>Chromera</taxon>
    </lineage>
</organism>
<dbReference type="InterPro" id="IPR001584">
    <property type="entry name" value="Integrase_cat-core"/>
</dbReference>
<sequence length="479" mass="53968">MEVVQTDNRKEFSGDKKGQYDHFCQEERIFHRRGADYTPQHQSQGERANRTVKRLLRKVRRQTGLPPYTEKWLFQGVVQELNNCVSTITGEGGQGGNMNDSFSSYSSSPSLSGVSPGLGGEKRGSDELDDGAFSDVDIEEVPCDAGDRPPAKFSSSFASARFFLSISHMAARLCERYVATSVSSDIGGAQPFSFPLHSPAGIQIQTGQLEMHAQQEGGEEGEREEREEAERDSEPRRGARRLPKKEEREDGGGVPPFPVVEDVEVDWGVDNDGNALRAQEGREEVQAAQDDEEKEEVLRERLGKLKEELACVIVEKEKKRRPLPRIVPVDPTVTVVKKMMSHVNPQKEHIDITNEEVKSGSYEKGMLDELQRFLDETVFCRGVRVPKGRKVMRCRWVLTWKLKGEKKVAKVRLVVKGFQDDRKDLQTYSGMADWWSVLLVLSFAAIKGWGCTKSDVRTAFLTAEMKDEVYVRLPDKLPD</sequence>
<accession>A0A0G4ICA5</accession>
<dbReference type="EMBL" id="CDMZ01005809">
    <property type="protein sequence ID" value="CEM54691.1"/>
    <property type="molecule type" value="Genomic_DNA"/>
</dbReference>
<feature type="region of interest" description="Disordered" evidence="1">
    <location>
        <begin position="210"/>
        <end position="262"/>
    </location>
</feature>
<evidence type="ECO:0000256" key="1">
    <source>
        <dbReference type="SAM" id="MobiDB-lite"/>
    </source>
</evidence>
<dbReference type="GO" id="GO:0003676">
    <property type="term" value="F:nucleic acid binding"/>
    <property type="evidence" value="ECO:0007669"/>
    <property type="project" value="InterPro"/>
</dbReference>
<dbReference type="Gene3D" id="3.30.420.10">
    <property type="entry name" value="Ribonuclease H-like superfamily/Ribonuclease H"/>
    <property type="match status" value="1"/>
</dbReference>
<reference evidence="3" key="1">
    <citation type="submission" date="2014-11" db="EMBL/GenBank/DDBJ databases">
        <authorList>
            <person name="Otto D Thomas"/>
            <person name="Naeem Raeece"/>
        </authorList>
    </citation>
    <scope>NUCLEOTIDE SEQUENCE</scope>
</reference>
<dbReference type="AlphaFoldDB" id="A0A0G4ICA5"/>
<evidence type="ECO:0000259" key="2">
    <source>
        <dbReference type="PROSITE" id="PS50994"/>
    </source>
</evidence>
<dbReference type="SUPFAM" id="SSF53098">
    <property type="entry name" value="Ribonuclease H-like"/>
    <property type="match status" value="1"/>
</dbReference>
<proteinExistence type="predicted"/>
<gene>
    <name evidence="3" type="ORF">Cvel_2227</name>
</gene>
<dbReference type="InterPro" id="IPR036397">
    <property type="entry name" value="RNaseH_sf"/>
</dbReference>